<proteinExistence type="inferred from homology"/>
<keyword evidence="8" id="KW-0624">Polysaccharide degradation</keyword>
<evidence type="ECO:0000256" key="3">
    <source>
        <dbReference type="ARBA" id="ARBA00012729"/>
    </source>
</evidence>
<evidence type="ECO:0000256" key="4">
    <source>
        <dbReference type="ARBA" id="ARBA00022801"/>
    </source>
</evidence>
<dbReference type="InterPro" id="IPR001223">
    <property type="entry name" value="Glyco_hydro18_cat"/>
</dbReference>
<dbReference type="SUPFAM" id="SSF51445">
    <property type="entry name" value="(Trans)glycosidases"/>
    <property type="match status" value="1"/>
</dbReference>
<dbReference type="GO" id="GO:0008061">
    <property type="term" value="F:chitin binding"/>
    <property type="evidence" value="ECO:0007669"/>
    <property type="project" value="InterPro"/>
</dbReference>
<dbReference type="AlphaFoldDB" id="A0A9N8K0I7"/>
<keyword evidence="6" id="KW-0119">Carbohydrate metabolism</keyword>
<evidence type="ECO:0000256" key="8">
    <source>
        <dbReference type="ARBA" id="ARBA00023326"/>
    </source>
</evidence>
<dbReference type="PANTHER" id="PTHR11177">
    <property type="entry name" value="CHITINASE"/>
    <property type="match status" value="1"/>
</dbReference>
<feature type="chain" id="PRO_5040239424" description="chitinase" evidence="10">
    <location>
        <begin position="22"/>
        <end position="455"/>
    </location>
</feature>
<evidence type="ECO:0000256" key="9">
    <source>
        <dbReference type="RuleBase" id="RU000489"/>
    </source>
</evidence>
<feature type="non-terminal residue" evidence="12">
    <location>
        <position position="1"/>
    </location>
</feature>
<evidence type="ECO:0000256" key="6">
    <source>
        <dbReference type="ARBA" id="ARBA00023277"/>
    </source>
</evidence>
<evidence type="ECO:0000256" key="7">
    <source>
        <dbReference type="ARBA" id="ARBA00023295"/>
    </source>
</evidence>
<dbReference type="EC" id="3.2.1.14" evidence="3"/>
<keyword evidence="4 9" id="KW-0378">Hydrolase</keyword>
<gene>
    <name evidence="12" type="ORF">AWRI4233_LOCUS6544</name>
</gene>
<comment type="similarity">
    <text evidence="2">Belongs to the glycosyl hydrolase 18 family. Chitinase class V subfamily.</text>
</comment>
<dbReference type="EMBL" id="CAIJEO010000008">
    <property type="protein sequence ID" value="CAD0097720.1"/>
    <property type="molecule type" value="Genomic_DNA"/>
</dbReference>
<dbReference type="PROSITE" id="PS01095">
    <property type="entry name" value="GH18_1"/>
    <property type="match status" value="1"/>
</dbReference>
<dbReference type="SUPFAM" id="SSF54556">
    <property type="entry name" value="Chitinase insertion domain"/>
    <property type="match status" value="1"/>
</dbReference>
<evidence type="ECO:0000256" key="5">
    <source>
        <dbReference type="ARBA" id="ARBA00023024"/>
    </source>
</evidence>
<comment type="catalytic activity">
    <reaction evidence="1">
        <text>Random endo-hydrolysis of N-acetyl-beta-D-glucosaminide (1-&gt;4)-beta-linkages in chitin and chitodextrins.</text>
        <dbReference type="EC" id="3.2.1.14"/>
    </reaction>
</comment>
<evidence type="ECO:0000256" key="10">
    <source>
        <dbReference type="SAM" id="SignalP"/>
    </source>
</evidence>
<dbReference type="Proteomes" id="UP000714618">
    <property type="component" value="Unassembled WGS sequence"/>
</dbReference>
<evidence type="ECO:0000313" key="12">
    <source>
        <dbReference type="EMBL" id="CAD0097720.1"/>
    </source>
</evidence>
<name>A0A9N8K0I7_9PEZI</name>
<dbReference type="GO" id="GO:0008843">
    <property type="term" value="F:endochitinase activity"/>
    <property type="evidence" value="ECO:0007669"/>
    <property type="project" value="UniProtKB-EC"/>
</dbReference>
<dbReference type="InterPro" id="IPR017853">
    <property type="entry name" value="GH"/>
</dbReference>
<dbReference type="InterPro" id="IPR029070">
    <property type="entry name" value="Chitinase_insertion_sf"/>
</dbReference>
<organism evidence="12 13">
    <name type="scientific">Aureobasidium mustum</name>
    <dbReference type="NCBI Taxonomy" id="2773714"/>
    <lineage>
        <taxon>Eukaryota</taxon>
        <taxon>Fungi</taxon>
        <taxon>Dikarya</taxon>
        <taxon>Ascomycota</taxon>
        <taxon>Pezizomycotina</taxon>
        <taxon>Dothideomycetes</taxon>
        <taxon>Dothideomycetidae</taxon>
        <taxon>Dothideales</taxon>
        <taxon>Saccotheciaceae</taxon>
        <taxon>Aureobasidium</taxon>
    </lineage>
</organism>
<keyword evidence="13" id="KW-1185">Reference proteome</keyword>
<feature type="domain" description="GH18" evidence="11">
    <location>
        <begin position="110"/>
        <end position="455"/>
    </location>
</feature>
<protein>
    <recommendedName>
        <fullName evidence="3">chitinase</fullName>
        <ecNumber evidence="3">3.2.1.14</ecNumber>
    </recommendedName>
</protein>
<dbReference type="SMART" id="SM00636">
    <property type="entry name" value="Glyco_18"/>
    <property type="match status" value="1"/>
</dbReference>
<dbReference type="InterPro" id="IPR011583">
    <property type="entry name" value="Chitinase_II/V-like_cat"/>
</dbReference>
<dbReference type="Gene3D" id="3.20.20.80">
    <property type="entry name" value="Glycosidases"/>
    <property type="match status" value="1"/>
</dbReference>
<feature type="signal peptide" evidence="10">
    <location>
        <begin position="1"/>
        <end position="21"/>
    </location>
</feature>
<dbReference type="PANTHER" id="PTHR11177:SF333">
    <property type="entry name" value="CHITINASE"/>
    <property type="match status" value="1"/>
</dbReference>
<keyword evidence="10" id="KW-0732">Signal</keyword>
<accession>A0A9N8K0I7</accession>
<sequence>MKTHLFTGGLMVFSLLSYATADDHPCDSNNPCVEGCCSSTVNLCGYGPDYCGKNCIAEASHQGSCAQKSECDPGYFPGYGTVWALGGTTSDFCGTTSVTEPSCGGTSSAKRTVGYYEGFSQNRACDGKTIHPIPIGGYTHINFAFIYIDPNTYKLTPMAENQVDLYSRTTALKQQDSNLQVWFSIGGWDFNDPGATATTFSKLAASTAAQAAFFESVNEYMTTYGFDGIDIDWEYPVTSDRNGSPEDYENYVTLLQNLRRYLSSKGSYGLSITIPSSYWYMKNFDIANISKTIDWFNIMTYDLHGTWDSDADHVGKVVYAHTNLTEIKQSMDLLWRNDIDPSMVNLGLGFYGRSKSTAVKYSSEVEKLILIGFTLSDSSCKEPGCPFSGGGTSGVLSYTEIEDVLNDATLGAVMTLDPVAAVQIVTWSGDQWVSFDNEGTFAKKREFANSQCLGG</sequence>
<keyword evidence="5" id="KW-0146">Chitin degradation</keyword>
<reference evidence="12" key="1">
    <citation type="submission" date="2020-06" db="EMBL/GenBank/DDBJ databases">
        <authorList>
            <person name="Onetto C."/>
        </authorList>
    </citation>
    <scope>NUCLEOTIDE SEQUENCE</scope>
</reference>
<evidence type="ECO:0000256" key="2">
    <source>
        <dbReference type="ARBA" id="ARBA00008682"/>
    </source>
</evidence>
<dbReference type="InterPro" id="IPR050314">
    <property type="entry name" value="Glycosyl_Hydrlase_18"/>
</dbReference>
<dbReference type="Pfam" id="PF00704">
    <property type="entry name" value="Glyco_hydro_18"/>
    <property type="match status" value="1"/>
</dbReference>
<evidence type="ECO:0000256" key="1">
    <source>
        <dbReference type="ARBA" id="ARBA00000822"/>
    </source>
</evidence>
<dbReference type="PROSITE" id="PS51910">
    <property type="entry name" value="GH18_2"/>
    <property type="match status" value="1"/>
</dbReference>
<dbReference type="OrthoDB" id="73875at2759"/>
<comment type="caution">
    <text evidence="12">The sequence shown here is derived from an EMBL/GenBank/DDBJ whole genome shotgun (WGS) entry which is preliminary data.</text>
</comment>
<dbReference type="GO" id="GO:0006032">
    <property type="term" value="P:chitin catabolic process"/>
    <property type="evidence" value="ECO:0007669"/>
    <property type="project" value="UniProtKB-KW"/>
</dbReference>
<evidence type="ECO:0000313" key="13">
    <source>
        <dbReference type="Proteomes" id="UP000714618"/>
    </source>
</evidence>
<dbReference type="InterPro" id="IPR001579">
    <property type="entry name" value="Glyco_hydro_18_chit_AS"/>
</dbReference>
<evidence type="ECO:0000259" key="11">
    <source>
        <dbReference type="PROSITE" id="PS51910"/>
    </source>
</evidence>
<keyword evidence="7 9" id="KW-0326">Glycosidase</keyword>
<dbReference type="GO" id="GO:0000272">
    <property type="term" value="P:polysaccharide catabolic process"/>
    <property type="evidence" value="ECO:0007669"/>
    <property type="project" value="UniProtKB-KW"/>
</dbReference>
<dbReference type="Gene3D" id="3.10.50.10">
    <property type="match status" value="1"/>
</dbReference>